<evidence type="ECO:0000313" key="3">
    <source>
        <dbReference type="Proteomes" id="UP000070442"/>
    </source>
</evidence>
<keyword evidence="1" id="KW-0472">Membrane</keyword>
<feature type="transmembrane region" description="Helical" evidence="1">
    <location>
        <begin position="134"/>
        <end position="154"/>
    </location>
</feature>
<dbReference type="Proteomes" id="UP000070442">
    <property type="component" value="Unassembled WGS sequence"/>
</dbReference>
<feature type="transmembrane region" description="Helical" evidence="1">
    <location>
        <begin position="58"/>
        <end position="78"/>
    </location>
</feature>
<dbReference type="AlphaFoldDB" id="A0A134AG17"/>
<evidence type="ECO:0000313" key="2">
    <source>
        <dbReference type="EMBL" id="KXB66585.1"/>
    </source>
</evidence>
<dbReference type="PATRIC" id="fig|755172.3.peg.926"/>
<protein>
    <submittedName>
        <fullName evidence="2">Uncharacterized protein</fullName>
    </submittedName>
</protein>
<keyword evidence="1" id="KW-0812">Transmembrane</keyword>
<name>A0A134AG17_9FIRM</name>
<gene>
    <name evidence="2" type="ORF">HMPREF1863_00967</name>
</gene>
<proteinExistence type="predicted"/>
<organism evidence="2 3">
    <name type="scientific">Aedoeadaptatus coxii</name>
    <dbReference type="NCBI Taxonomy" id="755172"/>
    <lineage>
        <taxon>Bacteria</taxon>
        <taxon>Bacillati</taxon>
        <taxon>Bacillota</taxon>
        <taxon>Tissierellia</taxon>
        <taxon>Tissierellales</taxon>
        <taxon>Peptoniphilaceae</taxon>
        <taxon>Aedoeadaptatus</taxon>
    </lineage>
</organism>
<reference evidence="3" key="1">
    <citation type="submission" date="2016-01" db="EMBL/GenBank/DDBJ databases">
        <authorList>
            <person name="Mitreva M."/>
            <person name="Pepin K.H."/>
            <person name="Mihindukulasuriya K.A."/>
            <person name="Fulton R."/>
            <person name="Fronick C."/>
            <person name="O'Laughlin M."/>
            <person name="Miner T."/>
            <person name="Herter B."/>
            <person name="Rosa B.A."/>
            <person name="Cordes M."/>
            <person name="Tomlinson C."/>
            <person name="Wollam A."/>
            <person name="Palsikar V.B."/>
            <person name="Mardis E.R."/>
            <person name="Wilson R.K."/>
        </authorList>
    </citation>
    <scope>NUCLEOTIDE SEQUENCE [LARGE SCALE GENOMIC DNA]</scope>
    <source>
        <strain evidence="3">DNF00729</strain>
    </source>
</reference>
<keyword evidence="1" id="KW-1133">Transmembrane helix</keyword>
<accession>A0A134AG17</accession>
<sequence length="161" mass="18546">MSDLTLELQGGIMVERNKLERYHMFTKVFSIIWFVLPVLVIGSMFKDIYVGHIDSRNIVFQIFCAIILVIVGSAFRNLNYLLKDILHEDRFSVQYMEKISSLVKTTMVVVFLYGCIGYEGGGPGLERIDLSPDMILSLAFLAFLQIVFKLFVVYRDMVQEK</sequence>
<feature type="transmembrane region" description="Helical" evidence="1">
    <location>
        <begin position="99"/>
        <end position="119"/>
    </location>
</feature>
<dbReference type="EMBL" id="LSDG01000027">
    <property type="protein sequence ID" value="KXB66585.1"/>
    <property type="molecule type" value="Genomic_DNA"/>
</dbReference>
<feature type="transmembrane region" description="Helical" evidence="1">
    <location>
        <begin position="28"/>
        <end position="46"/>
    </location>
</feature>
<comment type="caution">
    <text evidence="2">The sequence shown here is derived from an EMBL/GenBank/DDBJ whole genome shotgun (WGS) entry which is preliminary data.</text>
</comment>
<evidence type="ECO:0000256" key="1">
    <source>
        <dbReference type="SAM" id="Phobius"/>
    </source>
</evidence>
<keyword evidence="3" id="KW-1185">Reference proteome</keyword>